<accession>A0AC35TY47</accession>
<protein>
    <submittedName>
        <fullName evidence="2">IgGFc_binding domain-containing protein</fullName>
    </submittedName>
</protein>
<proteinExistence type="predicted"/>
<name>A0AC35TY47_9BILA</name>
<evidence type="ECO:0000313" key="1">
    <source>
        <dbReference type="Proteomes" id="UP000095286"/>
    </source>
</evidence>
<sequence length="491" mass="54499">MAQTCILCTPKVIKMFKQLVSLLLLASTCYSADTDGTYFITSFNHFRVDNPNDYAIDLTLVPIGTEKLRASVKSWSIKDRAVKYVTIDVLPNQINSVGLLFSDVVNDQVQYTGRVATVPEPRVIINSTAPIKVIAKLFNTKTGSGDMWMVPDFKMFASEYVIRLPVSKDGSAQMISMMTDETTDMKLNVKEFIGGKLQQESDFISYAQYGTTQTSIISAGDDLERTFLVTAPRPIYVVAVSTCIDIFANSGDQTMHTYDKCDYGAFHPLHIINFNCGTTFHGVSDLRMTNTYFSKSIFVSPSKIQCGSQNQTPILKFNDAFPNGQQLNITTDASTRYDINSVIYTEFGIEADHVITPWARLGGMRKPGNDKNSLSSAFLTGVPETTQYITGLTSFITHTSTGYLEVYGDKNVNAKEFLIDGQSVDKSLINQIPIKFFSGNYSSFIINIPKGGLHTFTSRGNYIAYAVGTFVDGQDYGFGYITGYNWSNLIW</sequence>
<reference evidence="2" key="1">
    <citation type="submission" date="2016-11" db="UniProtKB">
        <authorList>
            <consortium name="WormBaseParasite"/>
        </authorList>
    </citation>
    <scope>IDENTIFICATION</scope>
    <source>
        <strain evidence="2">KR3021</strain>
    </source>
</reference>
<dbReference type="Proteomes" id="UP000095286">
    <property type="component" value="Unplaced"/>
</dbReference>
<dbReference type="WBParaSite" id="RSKR_0000543600.1">
    <property type="protein sequence ID" value="RSKR_0000543600.1"/>
    <property type="gene ID" value="RSKR_0000543600"/>
</dbReference>
<evidence type="ECO:0000313" key="2">
    <source>
        <dbReference type="WBParaSite" id="RSKR_0000543600.1"/>
    </source>
</evidence>
<organism evidence="1 2">
    <name type="scientific">Rhabditophanes sp. KR3021</name>
    <dbReference type="NCBI Taxonomy" id="114890"/>
    <lineage>
        <taxon>Eukaryota</taxon>
        <taxon>Metazoa</taxon>
        <taxon>Ecdysozoa</taxon>
        <taxon>Nematoda</taxon>
        <taxon>Chromadorea</taxon>
        <taxon>Rhabditida</taxon>
        <taxon>Tylenchina</taxon>
        <taxon>Panagrolaimomorpha</taxon>
        <taxon>Strongyloidoidea</taxon>
        <taxon>Alloionematidae</taxon>
        <taxon>Rhabditophanes</taxon>
    </lineage>
</organism>